<keyword evidence="1" id="KW-1133">Transmembrane helix</keyword>
<feature type="transmembrane region" description="Helical" evidence="1">
    <location>
        <begin position="149"/>
        <end position="173"/>
    </location>
</feature>
<organism evidence="2 3">
    <name type="scientific">Coprococcus hominis</name>
    <name type="common">ex Arizal et al. 2022</name>
    <dbReference type="NCBI Taxonomy" id="2881262"/>
    <lineage>
        <taxon>Bacteria</taxon>
        <taxon>Bacillati</taxon>
        <taxon>Bacillota</taxon>
        <taxon>Clostridia</taxon>
        <taxon>Lachnospirales</taxon>
        <taxon>Lachnospiraceae</taxon>
        <taxon>Coprococcus</taxon>
    </lineage>
</organism>
<reference evidence="2 3" key="1">
    <citation type="submission" date="2021-10" db="EMBL/GenBank/DDBJ databases">
        <title>Anaerobic single-cell dispensing facilitates the cultivation of human gut bacteria.</title>
        <authorList>
            <person name="Afrizal A."/>
        </authorList>
    </citation>
    <scope>NUCLEOTIDE SEQUENCE [LARGE SCALE GENOMIC DNA]</scope>
    <source>
        <strain evidence="2 3">CLA-AA-H212</strain>
    </source>
</reference>
<sequence>MQDDSMTPQTQIRLMKEFPQINTDVAKEIDIKIKTKILAYESDTVNRDISEGIQKEIKKYTKTKNVKKVKNKCNKLASEYLENNRIWNLQENWYCLLAYFITIATMILRCIDVKTKTNDWISLAMYFAVSGLWIIIVKTKRFMGLKAESFLIAFNNNAPSLTIVSSLFFYTVVCTCTCRYIWIAVIVLTFFGCMSLTYLWYKREKIYMHI</sequence>
<gene>
    <name evidence="2" type="ORF">LKD28_12995</name>
</gene>
<comment type="caution">
    <text evidence="2">The sequence shown here is derived from an EMBL/GenBank/DDBJ whole genome shotgun (WGS) entry which is preliminary data.</text>
</comment>
<evidence type="ECO:0000256" key="1">
    <source>
        <dbReference type="SAM" id="Phobius"/>
    </source>
</evidence>
<dbReference type="EMBL" id="JAJEQT010000012">
    <property type="protein sequence ID" value="MCC2219924.1"/>
    <property type="molecule type" value="Genomic_DNA"/>
</dbReference>
<keyword evidence="1" id="KW-0472">Membrane</keyword>
<proteinExistence type="predicted"/>
<feature type="transmembrane region" description="Helical" evidence="1">
    <location>
        <begin position="92"/>
        <end position="108"/>
    </location>
</feature>
<dbReference type="RefSeq" id="WP_227573598.1">
    <property type="nucleotide sequence ID" value="NZ_JAJEQT010000012.1"/>
</dbReference>
<name>A0ABS8FT76_9FIRM</name>
<keyword evidence="3" id="KW-1185">Reference proteome</keyword>
<evidence type="ECO:0000313" key="2">
    <source>
        <dbReference type="EMBL" id="MCC2219924.1"/>
    </source>
</evidence>
<feature type="transmembrane region" description="Helical" evidence="1">
    <location>
        <begin position="120"/>
        <end position="137"/>
    </location>
</feature>
<feature type="transmembrane region" description="Helical" evidence="1">
    <location>
        <begin position="179"/>
        <end position="201"/>
    </location>
</feature>
<keyword evidence="1" id="KW-0812">Transmembrane</keyword>
<dbReference type="Proteomes" id="UP001198495">
    <property type="component" value="Unassembled WGS sequence"/>
</dbReference>
<protein>
    <submittedName>
        <fullName evidence="2">Uncharacterized protein</fullName>
    </submittedName>
</protein>
<accession>A0ABS8FT76</accession>
<evidence type="ECO:0000313" key="3">
    <source>
        <dbReference type="Proteomes" id="UP001198495"/>
    </source>
</evidence>